<dbReference type="WBParaSite" id="jg838">
    <property type="protein sequence ID" value="jg838"/>
    <property type="gene ID" value="jg838"/>
</dbReference>
<keyword evidence="1" id="KW-1185">Reference proteome</keyword>
<dbReference type="AlphaFoldDB" id="A0A915ES67"/>
<evidence type="ECO:0000313" key="2">
    <source>
        <dbReference type="WBParaSite" id="jg838"/>
    </source>
</evidence>
<sequence>MYLARIASQRCLPIRDVITVIAIVLTEDSGAVYVSSVTSPPKLPDQMFKKLRCFQLEWENHQENTFARNHIHCSFVTEQQVNLRSQSNFIKKKNTIKRKQIVERLKQERLQEYIRTFSGTDLISGLQKITKTLRNLERETGERNAKRLWLKE</sequence>
<reference evidence="2" key="1">
    <citation type="submission" date="2022-11" db="UniProtKB">
        <authorList>
            <consortium name="WormBaseParasite"/>
        </authorList>
    </citation>
    <scope>IDENTIFICATION</scope>
</reference>
<organism evidence="1 2">
    <name type="scientific">Ditylenchus dipsaci</name>
    <dbReference type="NCBI Taxonomy" id="166011"/>
    <lineage>
        <taxon>Eukaryota</taxon>
        <taxon>Metazoa</taxon>
        <taxon>Ecdysozoa</taxon>
        <taxon>Nematoda</taxon>
        <taxon>Chromadorea</taxon>
        <taxon>Rhabditida</taxon>
        <taxon>Tylenchina</taxon>
        <taxon>Tylenchomorpha</taxon>
        <taxon>Sphaerularioidea</taxon>
        <taxon>Anguinidae</taxon>
        <taxon>Anguininae</taxon>
        <taxon>Ditylenchus</taxon>
    </lineage>
</organism>
<evidence type="ECO:0000313" key="1">
    <source>
        <dbReference type="Proteomes" id="UP000887574"/>
    </source>
</evidence>
<name>A0A915ES67_9BILA</name>
<dbReference type="Proteomes" id="UP000887574">
    <property type="component" value="Unplaced"/>
</dbReference>
<proteinExistence type="predicted"/>
<accession>A0A915ES67</accession>
<protein>
    <submittedName>
        <fullName evidence="2">Uncharacterized protein</fullName>
    </submittedName>
</protein>